<sequence>MSKPNKWMWPSVVASVLLLAAILVASQLNKKPKLDAHGCGLEPAGKTVFVIDQSEDLTEQTKAEVVARAMKVVDEKVKAGELVSVFSITELSKKNLVPVFSYCKPSREGSRVTSNPKLLERIYREKFAKPLEKALRMPIPGSKESPVAQAIVDLSLSEHLNSPAESRLVVFSDLMEHTDKFSLYGCKAAQEAISRFRYARGATVARPAFKDVEIELNIVPRPNIPAPVGKCRDAFWVWFFGDNEGARASLTPNYLPG</sequence>
<gene>
    <name evidence="1" type="ORF">D2917_07865</name>
</gene>
<accession>A0A5P3VCP0</accession>
<name>A0A5P3VCP0_9BURK</name>
<reference evidence="1 2" key="1">
    <citation type="submission" date="2018-09" db="EMBL/GenBank/DDBJ databases">
        <title>Complete genome sequence of Cupriavidus oxalaticus T2, a bacterium capable of phenol tolerance and degradation.</title>
        <authorList>
            <person name="Yan J."/>
        </authorList>
    </citation>
    <scope>NUCLEOTIDE SEQUENCE [LARGE SCALE GENOMIC DNA]</scope>
    <source>
        <strain evidence="1 2">T2</strain>
    </source>
</reference>
<dbReference type="RefSeq" id="WP_151070222.1">
    <property type="nucleotide sequence ID" value="NZ_CP032518.1"/>
</dbReference>
<organism evidence="1 2">
    <name type="scientific">Cupriavidus oxalaticus</name>
    <dbReference type="NCBI Taxonomy" id="96344"/>
    <lineage>
        <taxon>Bacteria</taxon>
        <taxon>Pseudomonadati</taxon>
        <taxon>Pseudomonadota</taxon>
        <taxon>Betaproteobacteria</taxon>
        <taxon>Burkholderiales</taxon>
        <taxon>Burkholderiaceae</taxon>
        <taxon>Cupriavidus</taxon>
    </lineage>
</organism>
<evidence type="ECO:0000313" key="2">
    <source>
        <dbReference type="Proteomes" id="UP000325743"/>
    </source>
</evidence>
<dbReference type="Proteomes" id="UP000325743">
    <property type="component" value="Chromosome 1"/>
</dbReference>
<protein>
    <recommendedName>
        <fullName evidence="3">VWA domain-containing protein</fullName>
    </recommendedName>
</protein>
<proteinExistence type="predicted"/>
<dbReference type="AlphaFoldDB" id="A0A5P3VCP0"/>
<dbReference type="EMBL" id="CP032518">
    <property type="protein sequence ID" value="QEZ44154.1"/>
    <property type="molecule type" value="Genomic_DNA"/>
</dbReference>
<evidence type="ECO:0008006" key="3">
    <source>
        <dbReference type="Google" id="ProtNLM"/>
    </source>
</evidence>
<evidence type="ECO:0000313" key="1">
    <source>
        <dbReference type="EMBL" id="QEZ44154.1"/>
    </source>
</evidence>